<reference evidence="5" key="1">
    <citation type="submission" date="2025-08" db="UniProtKB">
        <authorList>
            <consortium name="RefSeq"/>
        </authorList>
    </citation>
    <scope>IDENTIFICATION</scope>
    <source>
        <tissue evidence="5">Muscle</tissue>
    </source>
</reference>
<dbReference type="CDD" id="cd00051">
    <property type="entry name" value="EFh"/>
    <property type="match status" value="2"/>
</dbReference>
<sequence length="236" mass="27021">MAKNDVCNIDEMEKENSETEIKRENQLSDLITNVRLLVDYDSTCLAFVEEFASKMEKKLDILIKENFGLKNEQGDTGITVFFSFLQTEYGLTEEQITEFKEAFMLFDKDSDGMITTAELGIVMKSLGQRPTGNELRNMVLMVDQDGNGTIEFNEFLFMMSKKMKESDREEELCEAFRVFDRDGDGYISATELRHVMTNLGEKLTDDEVEDMIKEADLDGDGLVNYKEFVTILTSSK</sequence>
<dbReference type="RefSeq" id="XP_022247704.1">
    <property type="nucleotide sequence ID" value="XM_022391996.1"/>
</dbReference>
<dbReference type="InterPro" id="IPR018247">
    <property type="entry name" value="EF_Hand_1_Ca_BS"/>
</dbReference>
<feature type="domain" description="EF-hand" evidence="3">
    <location>
        <begin position="167"/>
        <end position="202"/>
    </location>
</feature>
<feature type="domain" description="EF-hand" evidence="3">
    <location>
        <begin position="203"/>
        <end position="236"/>
    </location>
</feature>
<name>A0ABM1SVP8_LIMPO</name>
<accession>A0ABM1SVP8</accession>
<dbReference type="Gene3D" id="1.10.238.10">
    <property type="entry name" value="EF-hand"/>
    <property type="match status" value="3"/>
</dbReference>
<dbReference type="SMART" id="SM00054">
    <property type="entry name" value="EFh"/>
    <property type="match status" value="4"/>
</dbReference>
<dbReference type="PANTHER" id="PTHR23048:SF0">
    <property type="entry name" value="CALMODULIN LIKE 3"/>
    <property type="match status" value="1"/>
</dbReference>
<dbReference type="PROSITE" id="PS00018">
    <property type="entry name" value="EF_HAND_1"/>
    <property type="match status" value="4"/>
</dbReference>
<feature type="domain" description="EF-hand" evidence="3">
    <location>
        <begin position="130"/>
        <end position="165"/>
    </location>
</feature>
<evidence type="ECO:0000313" key="5">
    <source>
        <dbReference type="RefSeq" id="XP_022247704.1"/>
    </source>
</evidence>
<dbReference type="SUPFAM" id="SSF47473">
    <property type="entry name" value="EF-hand"/>
    <property type="match status" value="1"/>
</dbReference>
<dbReference type="GeneID" id="106464303"/>
<keyword evidence="4" id="KW-1185">Reference proteome</keyword>
<organism evidence="4 5">
    <name type="scientific">Limulus polyphemus</name>
    <name type="common">Atlantic horseshoe crab</name>
    <dbReference type="NCBI Taxonomy" id="6850"/>
    <lineage>
        <taxon>Eukaryota</taxon>
        <taxon>Metazoa</taxon>
        <taxon>Ecdysozoa</taxon>
        <taxon>Arthropoda</taxon>
        <taxon>Chelicerata</taxon>
        <taxon>Merostomata</taxon>
        <taxon>Xiphosura</taxon>
        <taxon>Limulidae</taxon>
        <taxon>Limulus</taxon>
    </lineage>
</organism>
<dbReference type="InterPro" id="IPR050230">
    <property type="entry name" value="CALM/Myosin/TropC-like"/>
</dbReference>
<dbReference type="PROSITE" id="PS50222">
    <property type="entry name" value="EF_HAND_2"/>
    <property type="match status" value="4"/>
</dbReference>
<keyword evidence="1" id="KW-0677">Repeat</keyword>
<protein>
    <submittedName>
        <fullName evidence="5">Calmodulin-A-like</fullName>
    </submittedName>
</protein>
<dbReference type="InterPro" id="IPR002048">
    <property type="entry name" value="EF_hand_dom"/>
</dbReference>
<evidence type="ECO:0000256" key="1">
    <source>
        <dbReference type="ARBA" id="ARBA00022737"/>
    </source>
</evidence>
<evidence type="ECO:0000259" key="3">
    <source>
        <dbReference type="PROSITE" id="PS50222"/>
    </source>
</evidence>
<dbReference type="Proteomes" id="UP000694941">
    <property type="component" value="Unplaced"/>
</dbReference>
<dbReference type="PANTHER" id="PTHR23048">
    <property type="entry name" value="MYOSIN LIGHT CHAIN 1, 3"/>
    <property type="match status" value="1"/>
</dbReference>
<dbReference type="Pfam" id="PF13499">
    <property type="entry name" value="EF-hand_7"/>
    <property type="match status" value="2"/>
</dbReference>
<proteinExistence type="predicted"/>
<evidence type="ECO:0000256" key="2">
    <source>
        <dbReference type="ARBA" id="ARBA00022837"/>
    </source>
</evidence>
<evidence type="ECO:0000313" key="4">
    <source>
        <dbReference type="Proteomes" id="UP000694941"/>
    </source>
</evidence>
<gene>
    <name evidence="5" type="primary">LOC106464303</name>
</gene>
<feature type="domain" description="EF-hand" evidence="3">
    <location>
        <begin position="94"/>
        <end position="129"/>
    </location>
</feature>
<keyword evidence="2" id="KW-0106">Calcium</keyword>
<dbReference type="InterPro" id="IPR011992">
    <property type="entry name" value="EF-hand-dom_pair"/>
</dbReference>